<protein>
    <recommendedName>
        <fullName evidence="3">CHCH domain-containing protein</fullName>
    </recommendedName>
</protein>
<proteinExistence type="predicted"/>
<feature type="region of interest" description="Disordered" evidence="1">
    <location>
        <begin position="1"/>
        <end position="26"/>
    </location>
</feature>
<dbReference type="EMBL" id="MN739664">
    <property type="protein sequence ID" value="QHT19200.1"/>
    <property type="molecule type" value="Genomic_DNA"/>
</dbReference>
<organism evidence="2">
    <name type="scientific">viral metagenome</name>
    <dbReference type="NCBI Taxonomy" id="1070528"/>
    <lineage>
        <taxon>unclassified sequences</taxon>
        <taxon>metagenomes</taxon>
        <taxon>organismal metagenomes</taxon>
    </lineage>
</organism>
<evidence type="ECO:0008006" key="3">
    <source>
        <dbReference type="Google" id="ProtNLM"/>
    </source>
</evidence>
<evidence type="ECO:0000256" key="1">
    <source>
        <dbReference type="SAM" id="MobiDB-lite"/>
    </source>
</evidence>
<dbReference type="AlphaFoldDB" id="A0A6C0DS78"/>
<evidence type="ECO:0000313" key="2">
    <source>
        <dbReference type="EMBL" id="QHT19200.1"/>
    </source>
</evidence>
<accession>A0A6C0DS78</accession>
<reference evidence="2" key="1">
    <citation type="journal article" date="2020" name="Nature">
        <title>Giant virus diversity and host interactions through global metagenomics.</title>
        <authorList>
            <person name="Schulz F."/>
            <person name="Roux S."/>
            <person name="Paez-Espino D."/>
            <person name="Jungbluth S."/>
            <person name="Walsh D.A."/>
            <person name="Denef V.J."/>
            <person name="McMahon K.D."/>
            <person name="Konstantinidis K.T."/>
            <person name="Eloe-Fadrosh E.A."/>
            <person name="Kyrpides N.C."/>
            <person name="Woyke T."/>
        </authorList>
    </citation>
    <scope>NUCLEOTIDE SEQUENCE</scope>
    <source>
        <strain evidence="2">GVMAG-M-3300023174-57</strain>
    </source>
</reference>
<name>A0A6C0DS78_9ZZZZ</name>
<sequence length="96" mass="10307">MPRNQSTPLKPIKPASGIQTMPLPSLGQSMKEGFGLGIGMSVARNIVDRVMGPAQAQQAPAQAQQAPVAPPATPLTEFKKCMEYKADYESCKIHLE</sequence>